<organism evidence="3 4">
    <name type="scientific">Glycomyces terrestris</name>
    <dbReference type="NCBI Taxonomy" id="2493553"/>
    <lineage>
        <taxon>Bacteria</taxon>
        <taxon>Bacillati</taxon>
        <taxon>Actinomycetota</taxon>
        <taxon>Actinomycetes</taxon>
        <taxon>Glycomycetales</taxon>
        <taxon>Glycomycetaceae</taxon>
        <taxon>Glycomyces</taxon>
    </lineage>
</organism>
<feature type="region of interest" description="Disordered" evidence="1">
    <location>
        <begin position="26"/>
        <end position="166"/>
    </location>
</feature>
<evidence type="ECO:0000313" key="4">
    <source>
        <dbReference type="Proteomes" id="UP000277256"/>
    </source>
</evidence>
<dbReference type="InterPro" id="IPR012347">
    <property type="entry name" value="Ferritin-like"/>
</dbReference>
<sequence>MLGSHAHSSPIAYFAEINRPESEWKGSLGNWGGVHDPTRTPDRRGRTRRRRLHGAGADHHLGRRPHRRAAHGARPRAGRRSPGLQRDRRRPPHARRDPGAAAAAQLHLRGEGRAAGRRGGARRRRDRRERRGGRVVHDDRVRLRRALRRDRGQPRRPRGGDRVTATDTGLQAEYAAIFACGAAAVHLDGAPRDQAEALEAEHRSRRDALLDHYAAAGAEAPAPAAGYDVGAIADAAAAQELLTKVETDVTATWRAGVAAADPQERQRCLDMYAASAVALARWRRAIGQAAANPWPGRPA</sequence>
<feature type="compositionally biased region" description="Basic residues" evidence="1">
    <location>
        <begin position="115"/>
        <end position="134"/>
    </location>
</feature>
<protein>
    <submittedName>
        <fullName evidence="3">DUF4439 domain-containing protein</fullName>
    </submittedName>
</protein>
<evidence type="ECO:0000256" key="1">
    <source>
        <dbReference type="SAM" id="MobiDB-lite"/>
    </source>
</evidence>
<name>A0A426V5W5_9ACTN</name>
<reference evidence="3 4" key="1">
    <citation type="submission" date="2018-12" db="EMBL/GenBank/DDBJ databases">
        <title>Glycomyces sp. YIM 121974 draft genome.</title>
        <authorList>
            <person name="Li Q."/>
        </authorList>
    </citation>
    <scope>NUCLEOTIDE SEQUENCE [LARGE SCALE GENOMIC DNA]</scope>
    <source>
        <strain evidence="3 4">YIM 121974</strain>
    </source>
</reference>
<comment type="caution">
    <text evidence="3">The sequence shown here is derived from an EMBL/GenBank/DDBJ whole genome shotgun (WGS) entry which is preliminary data.</text>
</comment>
<dbReference type="Proteomes" id="UP000277256">
    <property type="component" value="Unassembled WGS sequence"/>
</dbReference>
<feature type="domain" description="DUF4439" evidence="2">
    <location>
        <begin position="165"/>
        <end position="298"/>
    </location>
</feature>
<dbReference type="EMBL" id="RSEB01000001">
    <property type="protein sequence ID" value="RRS02266.1"/>
    <property type="molecule type" value="Genomic_DNA"/>
</dbReference>
<evidence type="ECO:0000259" key="2">
    <source>
        <dbReference type="Pfam" id="PF14530"/>
    </source>
</evidence>
<proteinExistence type="predicted"/>
<dbReference type="AlphaFoldDB" id="A0A426V5W5"/>
<feature type="compositionally biased region" description="Basic residues" evidence="1">
    <location>
        <begin position="61"/>
        <end position="79"/>
    </location>
</feature>
<accession>A0A426V5W5</accession>
<keyword evidence="4" id="KW-1185">Reference proteome</keyword>
<dbReference type="InterPro" id="IPR029447">
    <property type="entry name" value="DUF4439"/>
</dbReference>
<dbReference type="InterPro" id="IPR009078">
    <property type="entry name" value="Ferritin-like_SF"/>
</dbReference>
<dbReference type="Gene3D" id="1.20.1260.10">
    <property type="match status" value="1"/>
</dbReference>
<feature type="compositionally biased region" description="Basic and acidic residues" evidence="1">
    <location>
        <begin position="149"/>
        <end position="161"/>
    </location>
</feature>
<gene>
    <name evidence="3" type="ORF">EIW28_04820</name>
</gene>
<dbReference type="Pfam" id="PF14530">
    <property type="entry name" value="DUF4439"/>
    <property type="match status" value="1"/>
</dbReference>
<dbReference type="SUPFAM" id="SSF47240">
    <property type="entry name" value="Ferritin-like"/>
    <property type="match status" value="1"/>
</dbReference>
<evidence type="ECO:0000313" key="3">
    <source>
        <dbReference type="EMBL" id="RRS02266.1"/>
    </source>
</evidence>